<dbReference type="HOGENOM" id="CLU_066607_3_1_4"/>
<comment type="similarity">
    <text evidence="2 5">Belongs to the RecX family.</text>
</comment>
<feature type="region of interest" description="Disordered" evidence="6">
    <location>
        <begin position="1"/>
        <end position="22"/>
    </location>
</feature>
<dbReference type="Gene3D" id="1.10.10.10">
    <property type="entry name" value="Winged helix-like DNA-binding domain superfamily/Winged helix DNA-binding domain"/>
    <property type="match status" value="3"/>
</dbReference>
<dbReference type="InterPro" id="IPR036388">
    <property type="entry name" value="WH-like_DNA-bd_sf"/>
</dbReference>
<evidence type="ECO:0000256" key="2">
    <source>
        <dbReference type="ARBA" id="ARBA00009695"/>
    </source>
</evidence>
<feature type="domain" description="RecX second three-helical" evidence="7">
    <location>
        <begin position="122"/>
        <end position="161"/>
    </location>
</feature>
<dbReference type="PANTHER" id="PTHR33602">
    <property type="entry name" value="REGULATORY PROTEIN RECX FAMILY PROTEIN"/>
    <property type="match status" value="1"/>
</dbReference>
<organism evidence="9 10">
    <name type="scientific">Lautropia mirabilis ATCC 51599</name>
    <dbReference type="NCBI Taxonomy" id="887898"/>
    <lineage>
        <taxon>Bacteria</taxon>
        <taxon>Pseudomonadati</taxon>
        <taxon>Pseudomonadota</taxon>
        <taxon>Betaproteobacteria</taxon>
        <taxon>Burkholderiales</taxon>
        <taxon>Burkholderiaceae</taxon>
        <taxon>Lautropia</taxon>
    </lineage>
</organism>
<evidence type="ECO:0000256" key="1">
    <source>
        <dbReference type="ARBA" id="ARBA00004496"/>
    </source>
</evidence>
<comment type="caution">
    <text evidence="9">The sequence shown here is derived from an EMBL/GenBank/DDBJ whole genome shotgun (WGS) entry which is preliminary data.</text>
</comment>
<evidence type="ECO:0000313" key="9">
    <source>
        <dbReference type="EMBL" id="EFV95848.1"/>
    </source>
</evidence>
<dbReference type="STRING" id="887898.HMPREF0551_0031"/>
<keyword evidence="10" id="KW-1185">Reference proteome</keyword>
<comment type="function">
    <text evidence="5">Modulates RecA activity.</text>
</comment>
<evidence type="ECO:0000256" key="6">
    <source>
        <dbReference type="SAM" id="MobiDB-lite"/>
    </source>
</evidence>
<keyword evidence="4 5" id="KW-0963">Cytoplasm</keyword>
<evidence type="ECO:0000256" key="4">
    <source>
        <dbReference type="ARBA" id="ARBA00022490"/>
    </source>
</evidence>
<evidence type="ECO:0000256" key="3">
    <source>
        <dbReference type="ARBA" id="ARBA00018111"/>
    </source>
</evidence>
<feature type="region of interest" description="Disordered" evidence="6">
    <location>
        <begin position="38"/>
        <end position="104"/>
    </location>
</feature>
<evidence type="ECO:0000256" key="5">
    <source>
        <dbReference type="HAMAP-Rule" id="MF_01114"/>
    </source>
</evidence>
<feature type="domain" description="RecX third three-helical" evidence="8">
    <location>
        <begin position="167"/>
        <end position="211"/>
    </location>
</feature>
<dbReference type="eggNOG" id="COG2137">
    <property type="taxonomic scope" value="Bacteria"/>
</dbReference>
<comment type="subcellular location">
    <subcellularLocation>
        <location evidence="1 5">Cytoplasm</location>
    </subcellularLocation>
</comment>
<dbReference type="InterPro" id="IPR053925">
    <property type="entry name" value="RecX_HTH_3rd"/>
</dbReference>
<proteinExistence type="inferred from homology"/>
<sequence length="231" mass="25321">MSFRDLQALVRADESESAQRSALKRRAITLLARREHSRAELTRKLLTPPPVRRRRRAGGRAGGPGDYEGSPAPDDSFDRPFGARGGAASFDGAEGGSPAPRAPSPELVESVLDELEGMKLLSDRRMAESLVRNGAERFGRARLSQDLQRKGLDENLISNVLQPLAEDEKSRAQAVWQRRFGKPPTSLKEKARQYRFLVGRGFAPGIVSAVVPRIVDAPDEDEDSSAFDAGF</sequence>
<evidence type="ECO:0000259" key="8">
    <source>
        <dbReference type="Pfam" id="PF21981"/>
    </source>
</evidence>
<accession>E7RU65</accession>
<dbReference type="GO" id="GO:0006282">
    <property type="term" value="P:regulation of DNA repair"/>
    <property type="evidence" value="ECO:0007669"/>
    <property type="project" value="UniProtKB-UniRule"/>
</dbReference>
<dbReference type="AlphaFoldDB" id="E7RU65"/>
<evidence type="ECO:0000313" key="10">
    <source>
        <dbReference type="Proteomes" id="UP000011021"/>
    </source>
</evidence>
<dbReference type="EMBL" id="AEQP01000001">
    <property type="protein sequence ID" value="EFV95848.1"/>
    <property type="molecule type" value="Genomic_DNA"/>
</dbReference>
<protein>
    <recommendedName>
        <fullName evidence="3 5">Regulatory protein RecX</fullName>
    </recommendedName>
</protein>
<gene>
    <name evidence="5 9" type="primary">recX</name>
    <name evidence="9" type="ORF">HMPREF0551_0031</name>
</gene>
<dbReference type="Proteomes" id="UP000011021">
    <property type="component" value="Unassembled WGS sequence"/>
</dbReference>
<dbReference type="GO" id="GO:0005737">
    <property type="term" value="C:cytoplasm"/>
    <property type="evidence" value="ECO:0007669"/>
    <property type="project" value="UniProtKB-SubCell"/>
</dbReference>
<dbReference type="RefSeq" id="WP_005671702.1">
    <property type="nucleotide sequence ID" value="NZ_CP146288.1"/>
</dbReference>
<dbReference type="Pfam" id="PF21981">
    <property type="entry name" value="RecX_HTH3"/>
    <property type="match status" value="1"/>
</dbReference>
<dbReference type="Pfam" id="PF02631">
    <property type="entry name" value="RecX_HTH2"/>
    <property type="match status" value="1"/>
</dbReference>
<dbReference type="InterPro" id="IPR003783">
    <property type="entry name" value="Regulatory_RecX"/>
</dbReference>
<dbReference type="HAMAP" id="MF_01114">
    <property type="entry name" value="RecX"/>
    <property type="match status" value="1"/>
</dbReference>
<dbReference type="InterPro" id="IPR053924">
    <property type="entry name" value="RecX_HTH_2nd"/>
</dbReference>
<reference evidence="9 10" key="1">
    <citation type="submission" date="2010-12" db="EMBL/GenBank/DDBJ databases">
        <authorList>
            <person name="Muzny D."/>
            <person name="Qin X."/>
            <person name="Deng J."/>
            <person name="Jiang H."/>
            <person name="Liu Y."/>
            <person name="Qu J."/>
            <person name="Song X.-Z."/>
            <person name="Zhang L."/>
            <person name="Thornton R."/>
            <person name="Coyle M."/>
            <person name="Francisco L."/>
            <person name="Jackson L."/>
            <person name="Javaid M."/>
            <person name="Korchina V."/>
            <person name="Kovar C."/>
            <person name="Mata R."/>
            <person name="Mathew T."/>
            <person name="Ngo R."/>
            <person name="Nguyen L."/>
            <person name="Nguyen N."/>
            <person name="Okwuonu G."/>
            <person name="Ongeri F."/>
            <person name="Pham C."/>
            <person name="Simmons D."/>
            <person name="Wilczek-Boney K."/>
            <person name="Hale W."/>
            <person name="Jakkamsetti A."/>
            <person name="Pham P."/>
            <person name="Ruth R."/>
            <person name="San Lucas F."/>
            <person name="Warren J."/>
            <person name="Zhang J."/>
            <person name="Zhao Z."/>
            <person name="Zhou C."/>
            <person name="Zhu D."/>
            <person name="Lee S."/>
            <person name="Bess C."/>
            <person name="Blankenburg K."/>
            <person name="Forbes L."/>
            <person name="Fu Q."/>
            <person name="Gubbala S."/>
            <person name="Hirani K."/>
            <person name="Jayaseelan J.C."/>
            <person name="Lara F."/>
            <person name="Munidasa M."/>
            <person name="Palculict T."/>
            <person name="Patil S."/>
            <person name="Pu L.-L."/>
            <person name="Saada N."/>
            <person name="Tang L."/>
            <person name="Weissenberger G."/>
            <person name="Zhu Y."/>
            <person name="Hemphill L."/>
            <person name="Shang Y."/>
            <person name="Youmans B."/>
            <person name="Ayvaz T."/>
            <person name="Ross M."/>
            <person name="Santibanez J."/>
            <person name="Aqrawi P."/>
            <person name="Gross S."/>
            <person name="Joshi V."/>
            <person name="Fowler G."/>
            <person name="Nazareth L."/>
            <person name="Reid J."/>
            <person name="Worley K."/>
            <person name="Petrosino J."/>
            <person name="Highlander S."/>
            <person name="Gibbs R."/>
        </authorList>
    </citation>
    <scope>NUCLEOTIDE SEQUENCE [LARGE SCALE GENOMIC DNA]</scope>
    <source>
        <strain evidence="9 10">ATCC 51599</strain>
    </source>
</reference>
<name>E7RU65_9BURK</name>
<dbReference type="PANTHER" id="PTHR33602:SF1">
    <property type="entry name" value="REGULATORY PROTEIN RECX FAMILY PROTEIN"/>
    <property type="match status" value="1"/>
</dbReference>
<evidence type="ECO:0000259" key="7">
    <source>
        <dbReference type="Pfam" id="PF02631"/>
    </source>
</evidence>